<proteinExistence type="predicted"/>
<evidence type="ECO:0000256" key="7">
    <source>
        <dbReference type="ARBA" id="ARBA00047899"/>
    </source>
</evidence>
<keyword evidence="11" id="KW-1185">Reference proteome</keyword>
<dbReference type="eggNOG" id="KOG0613">
    <property type="taxonomic scope" value="Eukaryota"/>
</dbReference>
<sequence length="93" mass="10574">QLLSYMIQIAEGVKYLHSEGFVHLDLKPSNIFVTNDEKNNGSIHTDQLLVPQSFSSEQTLLGTVKYCSPEMMSQEPYGYSTDMWSLGCVFYEL</sequence>
<feature type="non-terminal residue" evidence="10">
    <location>
        <position position="93"/>
    </location>
</feature>
<keyword evidence="5" id="KW-0418">Kinase</keyword>
<dbReference type="EC" id="2.7.11.1" evidence="1"/>
<dbReference type="Pfam" id="PF00069">
    <property type="entry name" value="Pkinase"/>
    <property type="match status" value="1"/>
</dbReference>
<dbReference type="GeneID" id="8856915"/>
<dbReference type="STRING" id="5762.D2VF29"/>
<keyword evidence="3" id="KW-0808">Transferase</keyword>
<protein>
    <recommendedName>
        <fullName evidence="1">non-specific serine/threonine protein kinase</fullName>
        <ecNumber evidence="1">2.7.11.1</ecNumber>
    </recommendedName>
</protein>
<evidence type="ECO:0000313" key="10">
    <source>
        <dbReference type="EMBL" id="EFC44704.1"/>
    </source>
</evidence>
<dbReference type="PANTHER" id="PTHR43671:SF98">
    <property type="entry name" value="SERINE_THREONINE-PROTEIN KINASE NEK11"/>
    <property type="match status" value="1"/>
</dbReference>
<evidence type="ECO:0000313" key="11">
    <source>
        <dbReference type="Proteomes" id="UP000006671"/>
    </source>
</evidence>
<dbReference type="OrthoDB" id="248923at2759"/>
<feature type="domain" description="Protein kinase" evidence="9">
    <location>
        <begin position="1"/>
        <end position="93"/>
    </location>
</feature>
<dbReference type="Proteomes" id="UP000006671">
    <property type="component" value="Unassembled WGS sequence"/>
</dbReference>
<accession>D2VF29</accession>
<dbReference type="InParanoid" id="D2VF29"/>
<keyword evidence="4" id="KW-0547">Nucleotide-binding</keyword>
<comment type="catalytic activity">
    <reaction evidence="7">
        <text>L-threonyl-[protein] + ATP = O-phospho-L-threonyl-[protein] + ADP + H(+)</text>
        <dbReference type="Rhea" id="RHEA:46608"/>
        <dbReference type="Rhea" id="RHEA-COMP:11060"/>
        <dbReference type="Rhea" id="RHEA-COMP:11605"/>
        <dbReference type="ChEBI" id="CHEBI:15378"/>
        <dbReference type="ChEBI" id="CHEBI:30013"/>
        <dbReference type="ChEBI" id="CHEBI:30616"/>
        <dbReference type="ChEBI" id="CHEBI:61977"/>
        <dbReference type="ChEBI" id="CHEBI:456216"/>
        <dbReference type="EC" id="2.7.11.1"/>
    </reaction>
</comment>
<dbReference type="PROSITE" id="PS00108">
    <property type="entry name" value="PROTEIN_KINASE_ST"/>
    <property type="match status" value="1"/>
</dbReference>
<dbReference type="InterPro" id="IPR008271">
    <property type="entry name" value="Ser/Thr_kinase_AS"/>
</dbReference>
<dbReference type="RefSeq" id="XP_002677448.1">
    <property type="nucleotide sequence ID" value="XM_002677402.1"/>
</dbReference>
<dbReference type="PROSITE" id="PS50011">
    <property type="entry name" value="PROTEIN_KINASE_DOM"/>
    <property type="match status" value="1"/>
</dbReference>
<evidence type="ECO:0000256" key="5">
    <source>
        <dbReference type="ARBA" id="ARBA00022777"/>
    </source>
</evidence>
<dbReference type="InterPro" id="IPR011009">
    <property type="entry name" value="Kinase-like_dom_sf"/>
</dbReference>
<evidence type="ECO:0000259" key="9">
    <source>
        <dbReference type="PROSITE" id="PS50011"/>
    </source>
</evidence>
<name>D2VF29_NAEGR</name>
<dbReference type="VEuPathDB" id="AmoebaDB:NAEGRDRAFT_5372"/>
<feature type="non-terminal residue" evidence="10">
    <location>
        <position position="1"/>
    </location>
</feature>
<evidence type="ECO:0000256" key="6">
    <source>
        <dbReference type="ARBA" id="ARBA00022840"/>
    </source>
</evidence>
<keyword evidence="6" id="KW-0067">ATP-binding</keyword>
<evidence type="ECO:0000256" key="2">
    <source>
        <dbReference type="ARBA" id="ARBA00022527"/>
    </source>
</evidence>
<dbReference type="KEGG" id="ngr:NAEGRDRAFT_5372"/>
<dbReference type="GO" id="GO:0004674">
    <property type="term" value="F:protein serine/threonine kinase activity"/>
    <property type="evidence" value="ECO:0007669"/>
    <property type="project" value="UniProtKB-KW"/>
</dbReference>
<keyword evidence="2" id="KW-0723">Serine/threonine-protein kinase</keyword>
<evidence type="ECO:0000256" key="3">
    <source>
        <dbReference type="ARBA" id="ARBA00022679"/>
    </source>
</evidence>
<evidence type="ECO:0000256" key="4">
    <source>
        <dbReference type="ARBA" id="ARBA00022741"/>
    </source>
</evidence>
<dbReference type="EMBL" id="GG738867">
    <property type="protein sequence ID" value="EFC44704.1"/>
    <property type="molecule type" value="Genomic_DNA"/>
</dbReference>
<dbReference type="OMA" id="YGYSTDM"/>
<reference evidence="10 11" key="1">
    <citation type="journal article" date="2010" name="Cell">
        <title>The genome of Naegleria gruberi illuminates early eukaryotic versatility.</title>
        <authorList>
            <person name="Fritz-Laylin L.K."/>
            <person name="Prochnik S.E."/>
            <person name="Ginger M.L."/>
            <person name="Dacks J.B."/>
            <person name="Carpenter M.L."/>
            <person name="Field M.C."/>
            <person name="Kuo A."/>
            <person name="Paredez A."/>
            <person name="Chapman J."/>
            <person name="Pham J."/>
            <person name="Shu S."/>
            <person name="Neupane R."/>
            <person name="Cipriano M."/>
            <person name="Mancuso J."/>
            <person name="Tu H."/>
            <person name="Salamov A."/>
            <person name="Lindquist E."/>
            <person name="Shapiro H."/>
            <person name="Lucas S."/>
            <person name="Grigoriev I.V."/>
            <person name="Cande W.Z."/>
            <person name="Fulton C."/>
            <person name="Rokhsar D.S."/>
            <person name="Dawson S.C."/>
        </authorList>
    </citation>
    <scope>NUCLEOTIDE SEQUENCE [LARGE SCALE GENOMIC DNA]</scope>
    <source>
        <strain evidence="10 11">NEG-M</strain>
    </source>
</reference>
<comment type="catalytic activity">
    <reaction evidence="8">
        <text>L-seryl-[protein] + ATP = O-phospho-L-seryl-[protein] + ADP + H(+)</text>
        <dbReference type="Rhea" id="RHEA:17989"/>
        <dbReference type="Rhea" id="RHEA-COMP:9863"/>
        <dbReference type="Rhea" id="RHEA-COMP:11604"/>
        <dbReference type="ChEBI" id="CHEBI:15378"/>
        <dbReference type="ChEBI" id="CHEBI:29999"/>
        <dbReference type="ChEBI" id="CHEBI:30616"/>
        <dbReference type="ChEBI" id="CHEBI:83421"/>
        <dbReference type="ChEBI" id="CHEBI:456216"/>
        <dbReference type="EC" id="2.7.11.1"/>
    </reaction>
</comment>
<dbReference type="InterPro" id="IPR000719">
    <property type="entry name" value="Prot_kinase_dom"/>
</dbReference>
<dbReference type="AlphaFoldDB" id="D2VF29"/>
<dbReference type="PANTHER" id="PTHR43671">
    <property type="entry name" value="SERINE/THREONINE-PROTEIN KINASE NEK"/>
    <property type="match status" value="1"/>
</dbReference>
<dbReference type="SUPFAM" id="SSF56112">
    <property type="entry name" value="Protein kinase-like (PK-like)"/>
    <property type="match status" value="1"/>
</dbReference>
<gene>
    <name evidence="10" type="ORF">NAEGRDRAFT_5372</name>
</gene>
<organism evidence="11">
    <name type="scientific">Naegleria gruberi</name>
    <name type="common">Amoeba</name>
    <dbReference type="NCBI Taxonomy" id="5762"/>
    <lineage>
        <taxon>Eukaryota</taxon>
        <taxon>Discoba</taxon>
        <taxon>Heterolobosea</taxon>
        <taxon>Tetramitia</taxon>
        <taxon>Eutetramitia</taxon>
        <taxon>Vahlkampfiidae</taxon>
        <taxon>Naegleria</taxon>
    </lineage>
</organism>
<evidence type="ECO:0000256" key="8">
    <source>
        <dbReference type="ARBA" id="ARBA00048679"/>
    </source>
</evidence>
<evidence type="ECO:0000256" key="1">
    <source>
        <dbReference type="ARBA" id="ARBA00012513"/>
    </source>
</evidence>
<dbReference type="InterPro" id="IPR050660">
    <property type="entry name" value="NEK_Ser/Thr_kinase"/>
</dbReference>
<dbReference type="Gene3D" id="1.10.510.10">
    <property type="entry name" value="Transferase(Phosphotransferase) domain 1"/>
    <property type="match status" value="1"/>
</dbReference>
<dbReference type="GO" id="GO:0005524">
    <property type="term" value="F:ATP binding"/>
    <property type="evidence" value="ECO:0007669"/>
    <property type="project" value="UniProtKB-KW"/>
</dbReference>